<name>A0A3L6FD50_MAIZE</name>
<dbReference type="Proteomes" id="UP000251960">
    <property type="component" value="Chromosome 3"/>
</dbReference>
<evidence type="ECO:0000256" key="1">
    <source>
        <dbReference type="SAM" id="MobiDB-lite"/>
    </source>
</evidence>
<accession>A0A3L6FD50</accession>
<feature type="region of interest" description="Disordered" evidence="1">
    <location>
        <begin position="1"/>
        <end position="23"/>
    </location>
</feature>
<organism evidence="2">
    <name type="scientific">Zea mays</name>
    <name type="common">Maize</name>
    <dbReference type="NCBI Taxonomy" id="4577"/>
    <lineage>
        <taxon>Eukaryota</taxon>
        <taxon>Viridiplantae</taxon>
        <taxon>Streptophyta</taxon>
        <taxon>Embryophyta</taxon>
        <taxon>Tracheophyta</taxon>
        <taxon>Spermatophyta</taxon>
        <taxon>Magnoliopsida</taxon>
        <taxon>Liliopsida</taxon>
        <taxon>Poales</taxon>
        <taxon>Poaceae</taxon>
        <taxon>PACMAD clade</taxon>
        <taxon>Panicoideae</taxon>
        <taxon>Andropogonodae</taxon>
        <taxon>Andropogoneae</taxon>
        <taxon>Tripsacinae</taxon>
        <taxon>Zea</taxon>
    </lineage>
</organism>
<sequence length="119" mass="12383">MTAARAAAAWTSRGAREAGRGRWRARAGKLSTARAPLTLSAAASCARAAISGRGKVPSQMRDFLRGSLISDTHLPHARMRTPRYAGAAAAAPSCGRFLPLLVPAAARGLVDDVEEGSDE</sequence>
<proteinExistence type="predicted"/>
<dbReference type="AlphaFoldDB" id="A0A3L6FD50"/>
<gene>
    <name evidence="2" type="ORF">Zm00014a_000536</name>
</gene>
<feature type="compositionally biased region" description="Low complexity" evidence="1">
    <location>
        <begin position="1"/>
        <end position="13"/>
    </location>
</feature>
<dbReference type="EMBL" id="NCVQ01000004">
    <property type="protein sequence ID" value="PWZ30231.1"/>
    <property type="molecule type" value="Genomic_DNA"/>
</dbReference>
<protein>
    <submittedName>
        <fullName evidence="2">Uncharacterized protein</fullName>
    </submittedName>
</protein>
<evidence type="ECO:0000313" key="2">
    <source>
        <dbReference type="EMBL" id="PWZ30231.1"/>
    </source>
</evidence>
<comment type="caution">
    <text evidence="2">The sequence shown here is derived from an EMBL/GenBank/DDBJ whole genome shotgun (WGS) entry which is preliminary data.</text>
</comment>
<reference evidence="2" key="1">
    <citation type="journal article" date="2018" name="Nat. Genet.">
        <title>Extensive intraspecific gene order and gene structural variations between Mo17 and other maize genomes.</title>
        <authorList>
            <person name="Sun S."/>
            <person name="Zhou Y."/>
            <person name="Chen J."/>
            <person name="Shi J."/>
            <person name="Zhao H."/>
            <person name="Zhao H."/>
            <person name="Song W."/>
            <person name="Zhang M."/>
            <person name="Cui Y."/>
            <person name="Dong X."/>
            <person name="Liu H."/>
            <person name="Ma X."/>
            <person name="Jiao Y."/>
            <person name="Wang B."/>
            <person name="Wei X."/>
            <person name="Stein J.C."/>
            <person name="Glaubitz J.C."/>
            <person name="Lu F."/>
            <person name="Yu G."/>
            <person name="Liang C."/>
            <person name="Fengler K."/>
            <person name="Li B."/>
            <person name="Rafalski A."/>
            <person name="Schnable P.S."/>
            <person name="Ware D.H."/>
            <person name="Buckler E.S."/>
            <person name="Lai J."/>
        </authorList>
    </citation>
    <scope>NUCLEOTIDE SEQUENCE [LARGE SCALE GENOMIC DNA]</scope>
    <source>
        <tissue evidence="2">Seedling</tissue>
    </source>
</reference>